<gene>
    <name evidence="1" type="ORF">LCGC14_2612730</name>
</gene>
<evidence type="ECO:0000313" key="1">
    <source>
        <dbReference type="EMBL" id="KKL04769.1"/>
    </source>
</evidence>
<reference evidence="1" key="1">
    <citation type="journal article" date="2015" name="Nature">
        <title>Complex archaea that bridge the gap between prokaryotes and eukaryotes.</title>
        <authorList>
            <person name="Spang A."/>
            <person name="Saw J.H."/>
            <person name="Jorgensen S.L."/>
            <person name="Zaremba-Niedzwiedzka K."/>
            <person name="Martijn J."/>
            <person name="Lind A.E."/>
            <person name="van Eijk R."/>
            <person name="Schleper C."/>
            <person name="Guy L."/>
            <person name="Ettema T.J."/>
        </authorList>
    </citation>
    <scope>NUCLEOTIDE SEQUENCE</scope>
</reference>
<comment type="caution">
    <text evidence="1">The sequence shown here is derived from an EMBL/GenBank/DDBJ whole genome shotgun (WGS) entry which is preliminary data.</text>
</comment>
<proteinExistence type="predicted"/>
<protein>
    <recommendedName>
        <fullName evidence="2">Transcription factor zinc-finger domain-containing protein</fullName>
    </recommendedName>
</protein>
<accession>A0A0F9A5E5</accession>
<evidence type="ECO:0008006" key="2">
    <source>
        <dbReference type="Google" id="ProtNLM"/>
    </source>
</evidence>
<dbReference type="EMBL" id="LAZR01044392">
    <property type="protein sequence ID" value="KKL04769.1"/>
    <property type="molecule type" value="Genomic_DNA"/>
</dbReference>
<name>A0A0F9A5E5_9ZZZZ</name>
<organism evidence="1">
    <name type="scientific">marine sediment metagenome</name>
    <dbReference type="NCBI Taxonomy" id="412755"/>
    <lineage>
        <taxon>unclassified sequences</taxon>
        <taxon>metagenomes</taxon>
        <taxon>ecological metagenomes</taxon>
    </lineage>
</organism>
<sequence length="55" mass="6295">MYRFDEDLISDAFLLCPHCGAEASIEDFNNGIIITMCENELCGARWQITIKIKEI</sequence>
<dbReference type="AlphaFoldDB" id="A0A0F9A5E5"/>